<evidence type="ECO:0000313" key="2">
    <source>
        <dbReference type="Proteomes" id="UP000244855"/>
    </source>
</evidence>
<accession>A0A2V1CWV3</accession>
<organism evidence="1 2">
    <name type="scientific">Periconia macrospinosa</name>
    <dbReference type="NCBI Taxonomy" id="97972"/>
    <lineage>
        <taxon>Eukaryota</taxon>
        <taxon>Fungi</taxon>
        <taxon>Dikarya</taxon>
        <taxon>Ascomycota</taxon>
        <taxon>Pezizomycotina</taxon>
        <taxon>Dothideomycetes</taxon>
        <taxon>Pleosporomycetidae</taxon>
        <taxon>Pleosporales</taxon>
        <taxon>Massarineae</taxon>
        <taxon>Periconiaceae</taxon>
        <taxon>Periconia</taxon>
    </lineage>
</organism>
<reference evidence="1 2" key="1">
    <citation type="journal article" date="2018" name="Sci. Rep.">
        <title>Comparative genomics provides insights into the lifestyle and reveals functional heterogeneity of dark septate endophytic fungi.</title>
        <authorList>
            <person name="Knapp D.G."/>
            <person name="Nemeth J.B."/>
            <person name="Barry K."/>
            <person name="Hainaut M."/>
            <person name="Henrissat B."/>
            <person name="Johnson J."/>
            <person name="Kuo A."/>
            <person name="Lim J.H.P."/>
            <person name="Lipzen A."/>
            <person name="Nolan M."/>
            <person name="Ohm R.A."/>
            <person name="Tamas L."/>
            <person name="Grigoriev I.V."/>
            <person name="Spatafora J.W."/>
            <person name="Nagy L.G."/>
            <person name="Kovacs G.M."/>
        </authorList>
    </citation>
    <scope>NUCLEOTIDE SEQUENCE [LARGE SCALE GENOMIC DNA]</scope>
    <source>
        <strain evidence="1 2">DSE2036</strain>
    </source>
</reference>
<dbReference type="EMBL" id="KZ806586">
    <property type="protein sequence ID" value="PVH90196.1"/>
    <property type="molecule type" value="Genomic_DNA"/>
</dbReference>
<dbReference type="AlphaFoldDB" id="A0A2V1CWV3"/>
<name>A0A2V1CWV3_9PLEO</name>
<proteinExistence type="predicted"/>
<sequence>MAAPNTLFIAGTASLVSDSQTELRKPHKIRAKNTWAFARALRDNKELVVQEAEPTVKKDTKARLKLLFQKQHVQQAKKLKERKEQIL</sequence>
<evidence type="ECO:0000313" key="1">
    <source>
        <dbReference type="EMBL" id="PVH90196.1"/>
    </source>
</evidence>
<dbReference type="Proteomes" id="UP000244855">
    <property type="component" value="Unassembled WGS sequence"/>
</dbReference>
<protein>
    <submittedName>
        <fullName evidence="1">Uncharacterized protein</fullName>
    </submittedName>
</protein>
<gene>
    <name evidence="1" type="ORF">DM02DRAFT_665402</name>
</gene>
<keyword evidence="2" id="KW-1185">Reference proteome</keyword>